<organism evidence="2 3">
    <name type="scientific">Ricinus communis</name>
    <name type="common">Castor bean</name>
    <dbReference type="NCBI Taxonomy" id="3988"/>
    <lineage>
        <taxon>Eukaryota</taxon>
        <taxon>Viridiplantae</taxon>
        <taxon>Streptophyta</taxon>
        <taxon>Embryophyta</taxon>
        <taxon>Tracheophyta</taxon>
        <taxon>Spermatophyta</taxon>
        <taxon>Magnoliopsida</taxon>
        <taxon>eudicotyledons</taxon>
        <taxon>Gunneridae</taxon>
        <taxon>Pentapetalae</taxon>
        <taxon>rosids</taxon>
        <taxon>fabids</taxon>
        <taxon>Malpighiales</taxon>
        <taxon>Euphorbiaceae</taxon>
        <taxon>Acalyphoideae</taxon>
        <taxon>Acalypheae</taxon>
        <taxon>Ricinus</taxon>
    </lineage>
</organism>
<dbReference type="InParanoid" id="B9TKV8"/>
<evidence type="ECO:0000256" key="1">
    <source>
        <dbReference type="SAM" id="MobiDB-lite"/>
    </source>
</evidence>
<protein>
    <submittedName>
        <fullName evidence="2">Uncharacterized protein</fullName>
    </submittedName>
</protein>
<proteinExistence type="predicted"/>
<name>B9TKV8_RICCO</name>
<sequence length="88" mass="9275">MPTRDASVYSCHHPESGDALNSAFATFSIFSGSKAKIDDGVLPSSSACGEYSQNARLHPAPSPSAGSIRRSRDTSGMRRPSSSNWKSG</sequence>
<keyword evidence="3" id="KW-1185">Reference proteome</keyword>
<reference evidence="3" key="1">
    <citation type="journal article" date="2010" name="Nat. Biotechnol.">
        <title>Draft genome sequence of the oilseed species Ricinus communis.</title>
        <authorList>
            <person name="Chan A.P."/>
            <person name="Crabtree J."/>
            <person name="Zhao Q."/>
            <person name="Lorenzi H."/>
            <person name="Orvis J."/>
            <person name="Puiu D."/>
            <person name="Melake-Berhan A."/>
            <person name="Jones K.M."/>
            <person name="Redman J."/>
            <person name="Chen G."/>
            <person name="Cahoon E.B."/>
            <person name="Gedil M."/>
            <person name="Stanke M."/>
            <person name="Haas B.J."/>
            <person name="Wortman J.R."/>
            <person name="Fraser-Liggett C.M."/>
            <person name="Ravel J."/>
            <person name="Rabinowicz P.D."/>
        </authorList>
    </citation>
    <scope>NUCLEOTIDE SEQUENCE [LARGE SCALE GENOMIC DNA]</scope>
    <source>
        <strain evidence="3">cv. Hale</strain>
    </source>
</reference>
<evidence type="ECO:0000313" key="2">
    <source>
        <dbReference type="EMBL" id="EEF23505.1"/>
    </source>
</evidence>
<gene>
    <name evidence="2" type="ORF">RCOM_1998560</name>
</gene>
<dbReference type="Proteomes" id="UP000008311">
    <property type="component" value="Unassembled WGS sequence"/>
</dbReference>
<feature type="region of interest" description="Disordered" evidence="1">
    <location>
        <begin position="52"/>
        <end position="88"/>
    </location>
</feature>
<dbReference type="EMBL" id="EQ985790">
    <property type="protein sequence ID" value="EEF23505.1"/>
    <property type="molecule type" value="Genomic_DNA"/>
</dbReference>
<evidence type="ECO:0000313" key="3">
    <source>
        <dbReference type="Proteomes" id="UP000008311"/>
    </source>
</evidence>
<dbReference type="AlphaFoldDB" id="B9TKV8"/>
<accession>B9TKV8</accession>